<dbReference type="InterPro" id="IPR055346">
    <property type="entry name" value="Fe-S_cluster_assembly_SufBD"/>
</dbReference>
<dbReference type="Proteomes" id="UP001141422">
    <property type="component" value="Unassembled WGS sequence"/>
</dbReference>
<organism evidence="3 4">
    <name type="scientific">Methanocorpusculum petauri</name>
    <dbReference type="NCBI Taxonomy" id="3002863"/>
    <lineage>
        <taxon>Archaea</taxon>
        <taxon>Methanobacteriati</taxon>
        <taxon>Methanobacteriota</taxon>
        <taxon>Stenosarchaea group</taxon>
        <taxon>Methanomicrobia</taxon>
        <taxon>Methanomicrobiales</taxon>
        <taxon>Methanocorpusculaceae</taxon>
        <taxon>Methanocorpusculum</taxon>
    </lineage>
</organism>
<sequence length="369" mass="40050">MSEMNGFDSISTEDKERLALTGIQTDSLEGRAGSFLLVNDHVLHAGSNAEGVEVMMIEKALEKYAWLSSYFWNVVPKDKDEYTQYVADHPQRGYVIIARKGAKTTFPLQSCMFLAGDTIQTVHNIVIAEEGAEIHLIAGCASSMKTKEGAHYGINEIYVGKDAKVTSTMIHTWGEEIEVFPRTASIVEEGGTFISNYVCMKPTKMVQMYPTAHLRGKGAVARFSSVIVAGPGSHIDAGSRAILEAPETSAELITRAITNGGTIISRGAITGEAPQTKGHIECRGLILRDGIMHAIPEIDGRVVDVELSHEAAVGKIARDEIEYLMARGLSEEEATATIIRGFLDVRIEGLPDALQKQIDDAIDSADHGF</sequence>
<dbReference type="Pfam" id="PF01458">
    <property type="entry name" value="SUFBD_core"/>
    <property type="match status" value="1"/>
</dbReference>
<comment type="similarity">
    <text evidence="1">Belongs to the iron-sulfur cluster assembly SufBD family.</text>
</comment>
<name>A0ABT4II61_9EURY</name>
<dbReference type="InterPro" id="IPR037284">
    <property type="entry name" value="SUF_FeS_clus_asmbl_SufBD_sf"/>
</dbReference>
<gene>
    <name evidence="3" type="ORF">O0S10_08420</name>
</gene>
<accession>A0ABT4II61</accession>
<evidence type="ECO:0000313" key="4">
    <source>
        <dbReference type="Proteomes" id="UP001141422"/>
    </source>
</evidence>
<evidence type="ECO:0000259" key="2">
    <source>
        <dbReference type="Pfam" id="PF01458"/>
    </source>
</evidence>
<dbReference type="InterPro" id="IPR000825">
    <property type="entry name" value="SUF_FeS_clus_asmbl_SufBD_core"/>
</dbReference>
<dbReference type="PANTHER" id="PTHR30508:SF1">
    <property type="entry name" value="UPF0051 PROTEIN ABCI8, CHLOROPLASTIC-RELATED"/>
    <property type="match status" value="1"/>
</dbReference>
<keyword evidence="4" id="KW-1185">Reference proteome</keyword>
<protein>
    <submittedName>
        <fullName evidence="3">SufD family Fe-S cluster assembly protein</fullName>
    </submittedName>
</protein>
<evidence type="ECO:0000256" key="1">
    <source>
        <dbReference type="ARBA" id="ARBA00043967"/>
    </source>
</evidence>
<dbReference type="EMBL" id="JAPTGB010000018">
    <property type="protein sequence ID" value="MCZ0861241.1"/>
    <property type="molecule type" value="Genomic_DNA"/>
</dbReference>
<dbReference type="SUPFAM" id="SSF101960">
    <property type="entry name" value="Stabilizer of iron transporter SufD"/>
    <property type="match status" value="1"/>
</dbReference>
<dbReference type="RefSeq" id="WP_268925430.1">
    <property type="nucleotide sequence ID" value="NZ_JAPTGB010000018.1"/>
</dbReference>
<feature type="domain" description="SUF system FeS cluster assembly SufBD core" evidence="2">
    <location>
        <begin position="117"/>
        <end position="342"/>
    </location>
</feature>
<comment type="caution">
    <text evidence="3">The sequence shown here is derived from an EMBL/GenBank/DDBJ whole genome shotgun (WGS) entry which is preliminary data.</text>
</comment>
<evidence type="ECO:0000313" key="3">
    <source>
        <dbReference type="EMBL" id="MCZ0861241.1"/>
    </source>
</evidence>
<dbReference type="PANTHER" id="PTHR30508">
    <property type="entry name" value="FES CLUSTER ASSEMBLY PROTEIN SUF"/>
    <property type="match status" value="1"/>
</dbReference>
<proteinExistence type="inferred from homology"/>
<reference evidence="3" key="1">
    <citation type="submission" date="2022-12" db="EMBL/GenBank/DDBJ databases">
        <title>Isolation and characterisation of novel Methanocorpusculum spp. from native Australian herbivores indicates the genus is ancestrally host-associated.</title>
        <authorList>
            <person name="Volmer J.G."/>
            <person name="Soo R.M."/>
            <person name="Evans P.N."/>
            <person name="Hoedt E.C."/>
            <person name="Astorga Alsina A.L."/>
            <person name="Woodcroft B.J."/>
            <person name="Tyson G.W."/>
            <person name="Hugenholtz P."/>
            <person name="Morrison M."/>
        </authorList>
    </citation>
    <scope>NUCLEOTIDE SEQUENCE</scope>
    <source>
        <strain evidence="3">MG</strain>
    </source>
</reference>